<keyword evidence="2" id="KW-1185">Reference proteome</keyword>
<proteinExistence type="predicted"/>
<dbReference type="PANTHER" id="PTHR46018">
    <property type="entry name" value="ZINC PHOSPHODIESTERASE ELAC PROTEIN 1"/>
    <property type="match status" value="1"/>
</dbReference>
<reference evidence="1 2" key="1">
    <citation type="journal article" date="2021" name="Elife">
        <title>Chloroplast acquisition without the gene transfer in kleptoplastic sea slugs, Plakobranchus ocellatus.</title>
        <authorList>
            <person name="Maeda T."/>
            <person name="Takahashi S."/>
            <person name="Yoshida T."/>
            <person name="Shimamura S."/>
            <person name="Takaki Y."/>
            <person name="Nagai Y."/>
            <person name="Toyoda A."/>
            <person name="Suzuki Y."/>
            <person name="Arimoto A."/>
            <person name="Ishii H."/>
            <person name="Satoh N."/>
            <person name="Nishiyama T."/>
            <person name="Hasebe M."/>
            <person name="Maruyama T."/>
            <person name="Minagawa J."/>
            <person name="Obokata J."/>
            <person name="Shigenobu S."/>
        </authorList>
    </citation>
    <scope>NUCLEOTIDE SEQUENCE [LARGE SCALE GENOMIC DNA]</scope>
</reference>
<dbReference type="InterPro" id="IPR036866">
    <property type="entry name" value="RibonucZ/Hydroxyglut_hydro"/>
</dbReference>
<dbReference type="GO" id="GO:0005634">
    <property type="term" value="C:nucleus"/>
    <property type="evidence" value="ECO:0007669"/>
    <property type="project" value="TreeGrafter"/>
</dbReference>
<dbReference type="SUPFAM" id="SSF56281">
    <property type="entry name" value="Metallo-hydrolase/oxidoreductase"/>
    <property type="match status" value="1"/>
</dbReference>
<accession>A0AAV3Z7P2</accession>
<feature type="non-terminal residue" evidence="1">
    <location>
        <position position="1"/>
    </location>
</feature>
<evidence type="ECO:0000313" key="1">
    <source>
        <dbReference type="EMBL" id="GFN90472.1"/>
    </source>
</evidence>
<dbReference type="AlphaFoldDB" id="A0AAV3Z7P2"/>
<protein>
    <submittedName>
        <fullName evidence="1">Ribonuclease bn</fullName>
    </submittedName>
</protein>
<name>A0AAV3Z7P2_9GAST</name>
<dbReference type="PANTHER" id="PTHR46018:SF2">
    <property type="entry name" value="ZINC PHOSPHODIESTERASE ELAC PROTEIN 1"/>
    <property type="match status" value="1"/>
</dbReference>
<dbReference type="EMBL" id="BLXT01002052">
    <property type="protein sequence ID" value="GFN90472.1"/>
    <property type="molecule type" value="Genomic_DNA"/>
</dbReference>
<gene>
    <name evidence="1" type="ORF">PoB_001697800</name>
</gene>
<evidence type="ECO:0000313" key="2">
    <source>
        <dbReference type="Proteomes" id="UP000735302"/>
    </source>
</evidence>
<dbReference type="Proteomes" id="UP000735302">
    <property type="component" value="Unassembled WGS sequence"/>
</dbReference>
<dbReference type="Gene3D" id="3.60.15.10">
    <property type="entry name" value="Ribonuclease Z/Hydroxyacylglutathione hydrolase-like"/>
    <property type="match status" value="1"/>
</dbReference>
<dbReference type="GO" id="GO:0042781">
    <property type="term" value="F:3'-tRNA processing endoribonuclease activity"/>
    <property type="evidence" value="ECO:0007669"/>
    <property type="project" value="TreeGrafter"/>
</dbReference>
<sequence>LDAQKLMKLGVLPGPMYAKIKSGETITLDSGQVISPGDVMGANIPGRTIVVGGDSCDSTQLHKVAQGADVLVHEATLENSLAEQCVQNGHSTPGRKV</sequence>
<organism evidence="1 2">
    <name type="scientific">Plakobranchus ocellatus</name>
    <dbReference type="NCBI Taxonomy" id="259542"/>
    <lineage>
        <taxon>Eukaryota</taxon>
        <taxon>Metazoa</taxon>
        <taxon>Spiralia</taxon>
        <taxon>Lophotrochozoa</taxon>
        <taxon>Mollusca</taxon>
        <taxon>Gastropoda</taxon>
        <taxon>Heterobranchia</taxon>
        <taxon>Euthyneura</taxon>
        <taxon>Panpulmonata</taxon>
        <taxon>Sacoglossa</taxon>
        <taxon>Placobranchoidea</taxon>
        <taxon>Plakobranchidae</taxon>
        <taxon>Plakobranchus</taxon>
    </lineage>
</organism>
<comment type="caution">
    <text evidence="1">The sequence shown here is derived from an EMBL/GenBank/DDBJ whole genome shotgun (WGS) entry which is preliminary data.</text>
</comment>